<dbReference type="AlphaFoldDB" id="A0A6I3I913"/>
<keyword evidence="7" id="KW-1185">Reference proteome</keyword>
<dbReference type="SUPFAM" id="SSF116734">
    <property type="entry name" value="DNA methylase specificity domain"/>
    <property type="match status" value="2"/>
</dbReference>
<dbReference type="InterPro" id="IPR051212">
    <property type="entry name" value="Type-I_RE_S_subunit"/>
</dbReference>
<evidence type="ECO:0000313" key="7">
    <source>
        <dbReference type="Proteomes" id="UP000431092"/>
    </source>
</evidence>
<accession>A0A6I3I913</accession>
<gene>
    <name evidence="6" type="ORF">GGG17_01585</name>
</gene>
<feature type="domain" description="Type I restriction modification DNA specificity" evidence="5">
    <location>
        <begin position="1"/>
        <end position="158"/>
    </location>
</feature>
<comment type="subunit">
    <text evidence="4">The methyltransferase is composed of M and S polypeptides.</text>
</comment>
<dbReference type="Proteomes" id="UP000431092">
    <property type="component" value="Unassembled WGS sequence"/>
</dbReference>
<dbReference type="Gene3D" id="3.90.220.20">
    <property type="entry name" value="DNA methylase specificity domains"/>
    <property type="match status" value="2"/>
</dbReference>
<evidence type="ECO:0000256" key="4">
    <source>
        <dbReference type="ARBA" id="ARBA00038652"/>
    </source>
</evidence>
<comment type="caution">
    <text evidence="6">The sequence shown here is derived from an EMBL/GenBank/DDBJ whole genome shotgun (WGS) entry which is preliminary data.</text>
</comment>
<dbReference type="InterPro" id="IPR000055">
    <property type="entry name" value="Restrct_endonuc_typeI_TRD"/>
</dbReference>
<proteinExistence type="inferred from homology"/>
<evidence type="ECO:0000256" key="2">
    <source>
        <dbReference type="ARBA" id="ARBA00022747"/>
    </source>
</evidence>
<dbReference type="GO" id="GO:0009307">
    <property type="term" value="P:DNA restriction-modification system"/>
    <property type="evidence" value="ECO:0007669"/>
    <property type="project" value="UniProtKB-KW"/>
</dbReference>
<evidence type="ECO:0000256" key="1">
    <source>
        <dbReference type="ARBA" id="ARBA00010923"/>
    </source>
</evidence>
<keyword evidence="2" id="KW-0680">Restriction system</keyword>
<evidence type="ECO:0000259" key="5">
    <source>
        <dbReference type="Pfam" id="PF01420"/>
    </source>
</evidence>
<organism evidence="6 7">
    <name type="scientific">Arsenicicoccus cauae</name>
    <dbReference type="NCBI Taxonomy" id="2663847"/>
    <lineage>
        <taxon>Bacteria</taxon>
        <taxon>Bacillati</taxon>
        <taxon>Actinomycetota</taxon>
        <taxon>Actinomycetes</taxon>
        <taxon>Micrococcales</taxon>
        <taxon>Intrasporangiaceae</taxon>
        <taxon>Arsenicicoccus</taxon>
    </lineage>
</organism>
<protein>
    <recommendedName>
        <fullName evidence="5">Type I restriction modification DNA specificity domain-containing protein</fullName>
    </recommendedName>
</protein>
<dbReference type="InterPro" id="IPR044946">
    <property type="entry name" value="Restrct_endonuc_typeI_TRD_sf"/>
</dbReference>
<keyword evidence="3" id="KW-0238">DNA-binding</keyword>
<evidence type="ECO:0000256" key="3">
    <source>
        <dbReference type="ARBA" id="ARBA00023125"/>
    </source>
</evidence>
<dbReference type="RefSeq" id="WP_154592059.1">
    <property type="nucleotide sequence ID" value="NZ_WLVL01000006.1"/>
</dbReference>
<dbReference type="PANTHER" id="PTHR43140:SF1">
    <property type="entry name" value="TYPE I RESTRICTION ENZYME ECOKI SPECIFICITY SUBUNIT"/>
    <property type="match status" value="1"/>
</dbReference>
<dbReference type="Pfam" id="PF01420">
    <property type="entry name" value="Methylase_S"/>
    <property type="match status" value="1"/>
</dbReference>
<dbReference type="PANTHER" id="PTHR43140">
    <property type="entry name" value="TYPE-1 RESTRICTION ENZYME ECOKI SPECIFICITY PROTEIN"/>
    <property type="match status" value="1"/>
</dbReference>
<reference evidence="6 7" key="1">
    <citation type="submission" date="2019-11" db="EMBL/GenBank/DDBJ databases">
        <title>Whole genome sequencing identifies a novel species of the genus Arsenicicoccus isolated from human blood.</title>
        <authorList>
            <person name="Jeong J.H."/>
            <person name="Kweon O.J."/>
            <person name="Kim H.R."/>
            <person name="Kim T.-H."/>
            <person name="Ha S.-M."/>
            <person name="Lee M.-K."/>
        </authorList>
    </citation>
    <scope>NUCLEOTIDE SEQUENCE [LARGE SCALE GENOMIC DNA]</scope>
    <source>
        <strain evidence="6 7">MKL-02</strain>
    </source>
</reference>
<dbReference type="EMBL" id="WLVL01000006">
    <property type="protein sequence ID" value="MTB70688.1"/>
    <property type="molecule type" value="Genomic_DNA"/>
</dbReference>
<evidence type="ECO:0000313" key="6">
    <source>
        <dbReference type="EMBL" id="MTB70688.1"/>
    </source>
</evidence>
<dbReference type="CDD" id="cd17257">
    <property type="entry name" value="RMtype1_S_EcoBI-TRD1-CR1_like"/>
    <property type="match status" value="1"/>
</dbReference>
<comment type="similarity">
    <text evidence="1">Belongs to the type-I restriction system S methylase family.</text>
</comment>
<dbReference type="GO" id="GO:0003677">
    <property type="term" value="F:DNA binding"/>
    <property type="evidence" value="ECO:0007669"/>
    <property type="project" value="UniProtKB-KW"/>
</dbReference>
<sequence>MSGFKPVRVQHLAEVVNGYPFDSERFDTSNGYPLLRIRDVGADATEIRYTGEFVEAAKVVRGDVVVGMDGDFKVGQWLGAEDALLNQRVALLRTDAITARFLLYALPQELEAINAVTYATTVKHLSASQILHATVSWPGIEGASVIVDFLDRETAKIDALVAKQDALVARLRERHRSSIAQAVEAVLDPSSGTRLKHFATEMRQGSSPQCESVPADGVTEWGVLKTGCVNGGVFRPDENKLLPADVEPRVEAVVRRGEIVISRASTKDLVGSAAVVEDEYPRLMLSDKTYAITVDPRVADPWFVSTLLGTSRMRQAIELEATGASHSMQNVSKEDLLNLPMSLPPVASQIAVTRALKEDAPKVDAMVGKAQELSANLKERRAALITAAVKGRLDVTTYGKAG</sequence>
<name>A0A6I3I913_9MICO</name>